<proteinExistence type="predicted"/>
<gene>
    <name evidence="1" type="ORF">S12H4_59920</name>
</gene>
<comment type="caution">
    <text evidence="1">The sequence shown here is derived from an EMBL/GenBank/DDBJ whole genome shotgun (WGS) entry which is preliminary data.</text>
</comment>
<organism evidence="1">
    <name type="scientific">marine sediment metagenome</name>
    <dbReference type="NCBI Taxonomy" id="412755"/>
    <lineage>
        <taxon>unclassified sequences</taxon>
        <taxon>metagenomes</taxon>
        <taxon>ecological metagenomes</taxon>
    </lineage>
</organism>
<feature type="non-terminal residue" evidence="1">
    <location>
        <position position="35"/>
    </location>
</feature>
<dbReference type="EMBL" id="BARW01039301">
    <property type="protein sequence ID" value="GAJ19402.1"/>
    <property type="molecule type" value="Genomic_DNA"/>
</dbReference>
<name>X1VK47_9ZZZZ</name>
<accession>X1VK47</accession>
<dbReference type="AlphaFoldDB" id="X1VK47"/>
<protein>
    <submittedName>
        <fullName evidence="1">Uncharacterized protein</fullName>
    </submittedName>
</protein>
<reference evidence="1" key="1">
    <citation type="journal article" date="2014" name="Front. Microbiol.">
        <title>High frequency of phylogenetically diverse reductive dehalogenase-homologous genes in deep subseafloor sedimentary metagenomes.</title>
        <authorList>
            <person name="Kawai M."/>
            <person name="Futagami T."/>
            <person name="Toyoda A."/>
            <person name="Takaki Y."/>
            <person name="Nishi S."/>
            <person name="Hori S."/>
            <person name="Arai W."/>
            <person name="Tsubouchi T."/>
            <person name="Morono Y."/>
            <person name="Uchiyama I."/>
            <person name="Ito T."/>
            <person name="Fujiyama A."/>
            <person name="Inagaki F."/>
            <person name="Takami H."/>
        </authorList>
    </citation>
    <scope>NUCLEOTIDE SEQUENCE</scope>
    <source>
        <strain evidence="1">Expedition CK06-06</strain>
    </source>
</reference>
<sequence length="35" mass="3937">MVVTNVPDYYIDEVVDHAVISLALTLIRIIQTYSA</sequence>
<evidence type="ECO:0000313" key="1">
    <source>
        <dbReference type="EMBL" id="GAJ19402.1"/>
    </source>
</evidence>